<dbReference type="OrthoDB" id="151996at2"/>
<proteinExistence type="inferred from homology"/>
<keyword evidence="3" id="KW-0812">Transmembrane</keyword>
<reference evidence="5 6" key="1">
    <citation type="submission" date="2014-07" db="EMBL/GenBank/DDBJ databases">
        <title>Biosystematic studies on Modestobacter strains isolated from extreme hyper-arid desert soil and from historic building.</title>
        <authorList>
            <person name="Bukarasam K."/>
            <person name="Bull A."/>
            <person name="Girard G."/>
            <person name="van Wezel G."/>
            <person name="Goodfellow M."/>
        </authorList>
    </citation>
    <scope>NUCLEOTIDE SEQUENCE [LARGE SCALE GENOMIC DNA]</scope>
    <source>
        <strain evidence="5 6">KNN45-2b</strain>
    </source>
</reference>
<comment type="caution">
    <text evidence="5">The sequence shown here is derived from an EMBL/GenBank/DDBJ whole genome shotgun (WGS) entry which is preliminary data.</text>
</comment>
<evidence type="ECO:0000256" key="1">
    <source>
        <dbReference type="ARBA" id="ARBA00006484"/>
    </source>
</evidence>
<dbReference type="RefSeq" id="WP_036337898.1">
    <property type="nucleotide sequence ID" value="NZ_JPMX01000079.1"/>
</dbReference>
<dbReference type="SUPFAM" id="SSF51735">
    <property type="entry name" value="NAD(P)-binding Rossmann-fold domains"/>
    <property type="match status" value="1"/>
</dbReference>
<dbReference type="PANTHER" id="PTHR44196:SF1">
    <property type="entry name" value="DEHYDROGENASE_REDUCTASE SDR FAMILY MEMBER 7B"/>
    <property type="match status" value="1"/>
</dbReference>
<sequence length="335" mass="35837">MTRSDRSEPRVVVVTGASAGLGRAIAHAFAARGDRVALLARNRAGLDAAAEEVRARGGTALVVEVDVADDGQVESAAQQVEQELGPIDVWVNNAMAAVFSPFLEVSPEEYRRGVEVTFLGSVNGARAALRRMTERDTGHLIQIGSSLAFRGIPLQSVYCASKHALNGLYDSLRAELLHDGSRVQITSVHMPAMNTPQFRLGLAKMPHKAQPVPPIYQPEVAARAVVWASEHRRREVWVGASTVATILGSRVAGGLLDHYLGRTGYSSQQTDEPADPDAPNYLFSPVHGDHGTHGPFDDQAHTRSVQLPVSLHRGAVITGLTALGAAAVGLARRHR</sequence>
<accession>A0A098Y4F5</accession>
<evidence type="ECO:0000313" key="6">
    <source>
        <dbReference type="Proteomes" id="UP000029713"/>
    </source>
</evidence>
<dbReference type="EMBL" id="JPMX01000079">
    <property type="protein sequence ID" value="KGH45332.1"/>
    <property type="molecule type" value="Genomic_DNA"/>
</dbReference>
<dbReference type="PANTHER" id="PTHR44196">
    <property type="entry name" value="DEHYDROGENASE/REDUCTASE SDR FAMILY MEMBER 7B"/>
    <property type="match status" value="1"/>
</dbReference>
<dbReference type="NCBIfam" id="NF005495">
    <property type="entry name" value="PRK07109.1"/>
    <property type="match status" value="1"/>
</dbReference>
<evidence type="ECO:0000256" key="2">
    <source>
        <dbReference type="ARBA" id="ARBA00023002"/>
    </source>
</evidence>
<keyword evidence="6" id="KW-1185">Reference proteome</keyword>
<dbReference type="Gene3D" id="3.40.50.720">
    <property type="entry name" value="NAD(P)-binding Rossmann-like Domain"/>
    <property type="match status" value="1"/>
</dbReference>
<keyword evidence="2" id="KW-0560">Oxidoreductase</keyword>
<feature type="transmembrane region" description="Helical" evidence="3">
    <location>
        <begin position="311"/>
        <end position="331"/>
    </location>
</feature>
<evidence type="ECO:0000259" key="4">
    <source>
        <dbReference type="SMART" id="SM00822"/>
    </source>
</evidence>
<evidence type="ECO:0000313" key="5">
    <source>
        <dbReference type="EMBL" id="KGH45332.1"/>
    </source>
</evidence>
<dbReference type="GO" id="GO:0016491">
    <property type="term" value="F:oxidoreductase activity"/>
    <property type="evidence" value="ECO:0007669"/>
    <property type="project" value="UniProtKB-KW"/>
</dbReference>
<keyword evidence="3" id="KW-0472">Membrane</keyword>
<evidence type="ECO:0000256" key="3">
    <source>
        <dbReference type="SAM" id="Phobius"/>
    </source>
</evidence>
<organism evidence="5 6">
    <name type="scientific">Modestobacter caceresii</name>
    <dbReference type="NCBI Taxonomy" id="1522368"/>
    <lineage>
        <taxon>Bacteria</taxon>
        <taxon>Bacillati</taxon>
        <taxon>Actinomycetota</taxon>
        <taxon>Actinomycetes</taxon>
        <taxon>Geodermatophilales</taxon>
        <taxon>Geodermatophilaceae</taxon>
        <taxon>Modestobacter</taxon>
    </lineage>
</organism>
<gene>
    <name evidence="5" type="ORF">IN07_17955</name>
</gene>
<dbReference type="InterPro" id="IPR002347">
    <property type="entry name" value="SDR_fam"/>
</dbReference>
<dbReference type="PRINTS" id="PR00081">
    <property type="entry name" value="GDHRDH"/>
</dbReference>
<dbReference type="GO" id="GO:0016020">
    <property type="term" value="C:membrane"/>
    <property type="evidence" value="ECO:0007669"/>
    <property type="project" value="TreeGrafter"/>
</dbReference>
<dbReference type="STRING" id="1522368.IN07_17955"/>
<dbReference type="InterPro" id="IPR020904">
    <property type="entry name" value="Sc_DH/Rdtase_CS"/>
</dbReference>
<keyword evidence="3" id="KW-1133">Transmembrane helix</keyword>
<protein>
    <submittedName>
        <fullName evidence="5">Short-chain dehydrogenase</fullName>
    </submittedName>
</protein>
<dbReference type="InterPro" id="IPR036291">
    <property type="entry name" value="NAD(P)-bd_dom_sf"/>
</dbReference>
<dbReference type="AlphaFoldDB" id="A0A098Y4F5"/>
<name>A0A098Y4F5_9ACTN</name>
<dbReference type="Proteomes" id="UP000029713">
    <property type="component" value="Unassembled WGS sequence"/>
</dbReference>
<dbReference type="Pfam" id="PF00106">
    <property type="entry name" value="adh_short"/>
    <property type="match status" value="1"/>
</dbReference>
<dbReference type="PROSITE" id="PS00061">
    <property type="entry name" value="ADH_SHORT"/>
    <property type="match status" value="1"/>
</dbReference>
<dbReference type="SMART" id="SM00822">
    <property type="entry name" value="PKS_KR"/>
    <property type="match status" value="1"/>
</dbReference>
<dbReference type="InterPro" id="IPR057326">
    <property type="entry name" value="KR_dom"/>
</dbReference>
<feature type="domain" description="Ketoreductase" evidence="4">
    <location>
        <begin position="10"/>
        <end position="188"/>
    </location>
</feature>
<comment type="similarity">
    <text evidence="1">Belongs to the short-chain dehydrogenases/reductases (SDR) family.</text>
</comment>